<dbReference type="EMBL" id="CAACVR010000001">
    <property type="protein sequence ID" value="VEU19302.1"/>
    <property type="molecule type" value="Genomic_DNA"/>
</dbReference>
<dbReference type="InParanoid" id="A0A448YEH9"/>
<dbReference type="GO" id="GO:0000387">
    <property type="term" value="P:spliceosomal snRNP assembly"/>
    <property type="evidence" value="ECO:0007669"/>
    <property type="project" value="InterPro"/>
</dbReference>
<name>A0A448YEH9_BRENA</name>
<evidence type="ECO:0000313" key="1">
    <source>
        <dbReference type="EMBL" id="VEU19302.1"/>
    </source>
</evidence>
<accession>A0A448YEH9</accession>
<proteinExistence type="predicted"/>
<dbReference type="InterPro" id="IPR035426">
    <property type="entry name" value="Gemin2/Brr1"/>
</dbReference>
<dbReference type="STRING" id="13370.A0A448YEH9"/>
<gene>
    <name evidence="1" type="ORF">BRENAR_LOCUS40</name>
</gene>
<dbReference type="AlphaFoldDB" id="A0A448YEH9"/>
<keyword evidence="2" id="KW-1185">Reference proteome</keyword>
<reference evidence="1 2" key="1">
    <citation type="submission" date="2018-12" db="EMBL/GenBank/DDBJ databases">
        <authorList>
            <person name="Tiukova I."/>
            <person name="Dainat J."/>
        </authorList>
    </citation>
    <scope>NUCLEOTIDE SEQUENCE [LARGE SCALE GENOMIC DNA]</scope>
</reference>
<protein>
    <submittedName>
        <fullName evidence="1">DEKNAAC100667</fullName>
    </submittedName>
</protein>
<dbReference type="Proteomes" id="UP000290900">
    <property type="component" value="Unassembled WGS sequence"/>
</dbReference>
<dbReference type="Pfam" id="PF04938">
    <property type="entry name" value="SIP1"/>
    <property type="match status" value="1"/>
</dbReference>
<organism evidence="1 2">
    <name type="scientific">Brettanomyces naardenensis</name>
    <name type="common">Yeast</name>
    <dbReference type="NCBI Taxonomy" id="13370"/>
    <lineage>
        <taxon>Eukaryota</taxon>
        <taxon>Fungi</taxon>
        <taxon>Dikarya</taxon>
        <taxon>Ascomycota</taxon>
        <taxon>Saccharomycotina</taxon>
        <taxon>Pichiomycetes</taxon>
        <taxon>Pichiales</taxon>
        <taxon>Pichiaceae</taxon>
        <taxon>Brettanomyces</taxon>
    </lineage>
</organism>
<dbReference type="OrthoDB" id="428895at2759"/>
<sequence length="262" mass="30193">MSPAPYPLLKKQKIDRKGHSVSSSDGAINQKIDHTVKNTISDPVKGPLDPVFGQHRAFPISIDTSSIDPHKVPENVSEYLAHVRLEAQDGALFDEAGEEEGFYYVPPASIDKEATDNLLQGDDFMSEYIERRDKYAEYRSQLTELNAIELPKTHKEWKYFIFNNEPTYAFVAQILEESEHIKLIVYFTKWLNTDLNEDFEKWLFLILEAIDKFLDASDLSVLRGLAKKAKKQTHNELDERNKRIMIQILSIVGKFYGQRDLL</sequence>
<evidence type="ECO:0000313" key="2">
    <source>
        <dbReference type="Proteomes" id="UP000290900"/>
    </source>
</evidence>
<dbReference type="Gene3D" id="1.20.58.1070">
    <property type="match status" value="1"/>
</dbReference>